<dbReference type="Proteomes" id="UP001352533">
    <property type="component" value="Unassembled WGS sequence"/>
</dbReference>
<keyword evidence="1" id="KW-0812">Transmembrane</keyword>
<evidence type="ECO:0000256" key="1">
    <source>
        <dbReference type="SAM" id="Phobius"/>
    </source>
</evidence>
<name>A0ABU7QT01_AVIPA</name>
<comment type="caution">
    <text evidence="2">The sequence shown here is derived from an EMBL/GenBank/DDBJ whole genome shotgun (WGS) entry which is preliminary data.</text>
</comment>
<feature type="transmembrane region" description="Helical" evidence="1">
    <location>
        <begin position="45"/>
        <end position="62"/>
    </location>
</feature>
<feature type="transmembrane region" description="Helical" evidence="1">
    <location>
        <begin position="7"/>
        <end position="25"/>
    </location>
</feature>
<proteinExistence type="predicted"/>
<keyword evidence="1" id="KW-1133">Transmembrane helix</keyword>
<dbReference type="EMBL" id="JAMDKS010000042">
    <property type="protein sequence ID" value="MEE6113725.1"/>
    <property type="molecule type" value="Genomic_DNA"/>
</dbReference>
<keyword evidence="1" id="KW-0472">Membrane</keyword>
<accession>A0ABU7QT01</accession>
<organism evidence="2 3">
    <name type="scientific">Avibacterium paragallinarum</name>
    <name type="common">Haemophilus gallinarum</name>
    <dbReference type="NCBI Taxonomy" id="728"/>
    <lineage>
        <taxon>Bacteria</taxon>
        <taxon>Pseudomonadati</taxon>
        <taxon>Pseudomonadota</taxon>
        <taxon>Gammaproteobacteria</taxon>
        <taxon>Pasteurellales</taxon>
        <taxon>Pasteurellaceae</taxon>
        <taxon>Avibacterium</taxon>
    </lineage>
</organism>
<keyword evidence="3" id="KW-1185">Reference proteome</keyword>
<gene>
    <name evidence="2" type="ORF">M5S25_11125</name>
</gene>
<sequence length="68" mass="8103">MRNKNYIFIFATLIIFNIGALILNLRENGVNWDNSFTFNFHYEVSIYALKVSIIAIIADWILNNWYEK</sequence>
<evidence type="ECO:0000313" key="3">
    <source>
        <dbReference type="Proteomes" id="UP001352533"/>
    </source>
</evidence>
<reference evidence="2 3" key="1">
    <citation type="journal article" date="2022" name="Front. Microbiol.">
        <title>Commensal bacteria contribute to the growth of multidrug-resistant Avibacterium paragallinarum in chickens.</title>
        <authorList>
            <person name="Zhu J."/>
            <person name="Chen Y."/>
            <person name="Wu Y."/>
            <person name="Wang Y."/>
            <person name="Zhu K."/>
        </authorList>
    </citation>
    <scope>NUCLEOTIDE SEQUENCE [LARGE SCALE GENOMIC DNA]</scope>
    <source>
        <strain evidence="2 3">AV12</strain>
    </source>
</reference>
<dbReference type="RefSeq" id="WP_194752093.1">
    <property type="nucleotide sequence ID" value="NZ_JACEWB010000042.1"/>
</dbReference>
<protein>
    <submittedName>
        <fullName evidence="2">Uncharacterized protein</fullName>
    </submittedName>
</protein>
<evidence type="ECO:0000313" key="2">
    <source>
        <dbReference type="EMBL" id="MEE6113725.1"/>
    </source>
</evidence>